<organism evidence="1 2">
    <name type="scientific">Candidatus Eisenbergiella merdavium</name>
    <dbReference type="NCBI Taxonomy" id="2838551"/>
    <lineage>
        <taxon>Bacteria</taxon>
        <taxon>Bacillati</taxon>
        <taxon>Bacillota</taxon>
        <taxon>Clostridia</taxon>
        <taxon>Lachnospirales</taxon>
        <taxon>Lachnospiraceae</taxon>
        <taxon>Eisenbergiella</taxon>
    </lineage>
</organism>
<gene>
    <name evidence="1" type="ORF">H9761_12250</name>
</gene>
<sequence>MPLKGYESLCKEHQERIVCRDRGENRIYRAWNSDKCRVTQYQIDGCVIQDTGARCDFLLMNEDKRNAYLIELKGSDIEHGIDQLEATAKRLREELSPYALKYRLVHSRAKTHAINGTKFKKFCREHCGNGEFIHKESILEERI</sequence>
<dbReference type="AlphaFoldDB" id="A0A9D2SQH3"/>
<protein>
    <submittedName>
        <fullName evidence="1">Uncharacterized protein</fullName>
    </submittedName>
</protein>
<dbReference type="EMBL" id="DWWS01000044">
    <property type="protein sequence ID" value="HJC24463.1"/>
    <property type="molecule type" value="Genomic_DNA"/>
</dbReference>
<name>A0A9D2SQH3_9FIRM</name>
<reference evidence="1" key="1">
    <citation type="journal article" date="2021" name="PeerJ">
        <title>Extensive microbial diversity within the chicken gut microbiome revealed by metagenomics and culture.</title>
        <authorList>
            <person name="Gilroy R."/>
            <person name="Ravi A."/>
            <person name="Getino M."/>
            <person name="Pursley I."/>
            <person name="Horton D.L."/>
            <person name="Alikhan N.F."/>
            <person name="Baker D."/>
            <person name="Gharbi K."/>
            <person name="Hall N."/>
            <person name="Watson M."/>
            <person name="Adriaenssens E.M."/>
            <person name="Foster-Nyarko E."/>
            <person name="Jarju S."/>
            <person name="Secka A."/>
            <person name="Antonio M."/>
            <person name="Oren A."/>
            <person name="Chaudhuri R.R."/>
            <person name="La Ragione R."/>
            <person name="Hildebrand F."/>
            <person name="Pallen M.J."/>
        </authorList>
    </citation>
    <scope>NUCLEOTIDE SEQUENCE</scope>
    <source>
        <strain evidence="1">USAMLcec2-132</strain>
    </source>
</reference>
<evidence type="ECO:0000313" key="1">
    <source>
        <dbReference type="EMBL" id="HJC24463.1"/>
    </source>
</evidence>
<evidence type="ECO:0000313" key="2">
    <source>
        <dbReference type="Proteomes" id="UP000823891"/>
    </source>
</evidence>
<reference evidence="1" key="2">
    <citation type="submission" date="2021-04" db="EMBL/GenBank/DDBJ databases">
        <authorList>
            <person name="Gilroy R."/>
        </authorList>
    </citation>
    <scope>NUCLEOTIDE SEQUENCE</scope>
    <source>
        <strain evidence="1">USAMLcec2-132</strain>
    </source>
</reference>
<dbReference type="Proteomes" id="UP000823891">
    <property type="component" value="Unassembled WGS sequence"/>
</dbReference>
<proteinExistence type="predicted"/>
<accession>A0A9D2SQH3</accession>
<comment type="caution">
    <text evidence="1">The sequence shown here is derived from an EMBL/GenBank/DDBJ whole genome shotgun (WGS) entry which is preliminary data.</text>
</comment>